<dbReference type="SUPFAM" id="SSF54897">
    <property type="entry name" value="Protease propeptides/inhibitors"/>
    <property type="match status" value="1"/>
</dbReference>
<dbReference type="Proteomes" id="UP000248039">
    <property type="component" value="Unassembled WGS sequence"/>
</dbReference>
<dbReference type="GO" id="GO:0004252">
    <property type="term" value="F:serine-type endopeptidase activity"/>
    <property type="evidence" value="ECO:0007669"/>
    <property type="project" value="InterPro"/>
</dbReference>
<comment type="caution">
    <text evidence="10">The sequence shown here is derived from an EMBL/GenBank/DDBJ whole genome shotgun (WGS) entry which is preliminary data.</text>
</comment>
<dbReference type="GO" id="GO:0006508">
    <property type="term" value="P:proteolysis"/>
    <property type="evidence" value="ECO:0007669"/>
    <property type="project" value="UniProtKB-KW"/>
</dbReference>
<keyword evidence="5" id="KW-0720">Serine protease</keyword>
<reference evidence="10 11" key="1">
    <citation type="submission" date="2018-03" db="EMBL/GenBank/DDBJ databases">
        <title>Bioinformatic expansion and discovery of thiopeptide antibiotics.</title>
        <authorList>
            <person name="Schwalen C.J."/>
            <person name="Hudson G.A."/>
            <person name="Mitchell D.A."/>
        </authorList>
    </citation>
    <scope>NUCLEOTIDE SEQUENCE [LARGE SCALE GENOMIC DNA]</scope>
    <source>
        <strain evidence="10 11">ATCC 21389</strain>
    </source>
</reference>
<dbReference type="GO" id="GO:0008240">
    <property type="term" value="F:tripeptidyl-peptidase activity"/>
    <property type="evidence" value="ECO:0007669"/>
    <property type="project" value="TreeGrafter"/>
</dbReference>
<evidence type="ECO:0000256" key="5">
    <source>
        <dbReference type="ARBA" id="ARBA00022825"/>
    </source>
</evidence>
<keyword evidence="6" id="KW-0106">Calcium</keyword>
<dbReference type="Gene3D" id="3.40.50.200">
    <property type="entry name" value="Peptidase S8/S53 domain"/>
    <property type="match status" value="1"/>
</dbReference>
<dbReference type="AlphaFoldDB" id="A0A2V4NFS5"/>
<protein>
    <submittedName>
        <fullName evidence="10">Serine protease</fullName>
    </submittedName>
</protein>
<gene>
    <name evidence="10" type="ORF">C7C46_17530</name>
</gene>
<dbReference type="SMART" id="SM00944">
    <property type="entry name" value="Pro-kuma_activ"/>
    <property type="match status" value="1"/>
</dbReference>
<evidence type="ECO:0000313" key="10">
    <source>
        <dbReference type="EMBL" id="PYC78127.1"/>
    </source>
</evidence>
<evidence type="ECO:0000256" key="4">
    <source>
        <dbReference type="ARBA" id="ARBA00022801"/>
    </source>
</evidence>
<dbReference type="PROSITE" id="PS51695">
    <property type="entry name" value="SEDOLISIN"/>
    <property type="match status" value="1"/>
</dbReference>
<comment type="cofactor">
    <cofactor evidence="1">
        <name>Ca(2+)</name>
        <dbReference type="ChEBI" id="CHEBI:29108"/>
    </cofactor>
</comment>
<keyword evidence="8" id="KW-0732">Signal</keyword>
<evidence type="ECO:0000256" key="7">
    <source>
        <dbReference type="ARBA" id="ARBA00023145"/>
    </source>
</evidence>
<proteinExistence type="predicted"/>
<keyword evidence="7" id="KW-0865">Zymogen</keyword>
<evidence type="ECO:0000259" key="9">
    <source>
        <dbReference type="PROSITE" id="PS51695"/>
    </source>
</evidence>
<keyword evidence="11" id="KW-1185">Reference proteome</keyword>
<evidence type="ECO:0000256" key="3">
    <source>
        <dbReference type="ARBA" id="ARBA00022723"/>
    </source>
</evidence>
<dbReference type="InterPro" id="IPR015366">
    <property type="entry name" value="S53_propep"/>
</dbReference>
<dbReference type="OrthoDB" id="3480681at2"/>
<feature type="domain" description="Peptidase S53" evidence="9">
    <location>
        <begin position="262"/>
        <end position="685"/>
    </location>
</feature>
<keyword evidence="4" id="KW-0378">Hydrolase</keyword>
<dbReference type="InterPro" id="IPR030400">
    <property type="entry name" value="Sedolisin_dom"/>
</dbReference>
<dbReference type="InterPro" id="IPR050819">
    <property type="entry name" value="Tripeptidyl-peptidase_I"/>
</dbReference>
<dbReference type="SUPFAM" id="SSF52743">
    <property type="entry name" value="Subtilisin-like"/>
    <property type="match status" value="1"/>
</dbReference>
<evidence type="ECO:0000256" key="2">
    <source>
        <dbReference type="ARBA" id="ARBA00022670"/>
    </source>
</evidence>
<feature type="signal peptide" evidence="8">
    <location>
        <begin position="1"/>
        <end position="34"/>
    </location>
</feature>
<dbReference type="InterPro" id="IPR036852">
    <property type="entry name" value="Peptidase_S8/S53_dom_sf"/>
</dbReference>
<dbReference type="Pfam" id="PF09286">
    <property type="entry name" value="Pro-kuma_activ"/>
    <property type="match status" value="1"/>
</dbReference>
<dbReference type="GO" id="GO:0046872">
    <property type="term" value="F:metal ion binding"/>
    <property type="evidence" value="ECO:0007669"/>
    <property type="project" value="UniProtKB-KW"/>
</dbReference>
<dbReference type="CDD" id="cd04056">
    <property type="entry name" value="Peptidases_S53"/>
    <property type="match status" value="1"/>
</dbReference>
<keyword evidence="2 10" id="KW-0645">Protease</keyword>
<evidence type="ECO:0000313" key="11">
    <source>
        <dbReference type="Proteomes" id="UP000248039"/>
    </source>
</evidence>
<dbReference type="PANTHER" id="PTHR14218:SF15">
    <property type="entry name" value="TRIPEPTIDYL-PEPTIDASE 1"/>
    <property type="match status" value="1"/>
</dbReference>
<sequence length="692" mass="70415">MPAAKRSRLSRIAVAAPAAALVLGTISIATPAFADASTGATQLQGTHPAWATPQADTGAVPDGTPNAARIYLAGKDPQSLAAYAQAVSSPNSPHYGQYLSAAEAKARFGATPEQVKAVTEWVQSAGLTVDAVTTHYLQVSGTTGAMAKAFGTSFHNFRTDSGVRSAPVSDVQLPASVSGAVLNISGLTSAAGKSASQAISQATAEAKAQAAQQAARAAAPGVLAAADTLPTVPTCSEDGYDSLIAKGAPAGYEKNEPFSPCSYTTSQLRRAYGVTKSGLSGKGATVAIVDAYGLGTMEADANHFSVAHGDKPFAPGQYKEVVTPANFQHQADCGDWSGEEALDVEMVHGLAPDANVVYVGANSCYDQDLGDALANIVDNHLADVVSNSWGEIMHGKSGDLDPAVEAADNQIFMLGAVEGIGFTVSSGDCGDNSPGAAATGVNCQADTNQAQAQWPSASPWVTAVGGTALELWNKKGDYADEVSMGDQRSVLSADQKSWSPMPGFFYFGGGGGVAKGIAQPWYQKGIVPNSVSHTAADGSKSATPLRATPDIAMSGDLVASTLVGYTPAGGAYSEGGYGGTSVSSPELAGMLADAIQARGGKTLGFANPALYARGDNDRIYNDIDDTENHGKLGNVVDLGVVNGSLRVRLYKIGADFGLKATPGYDTATGLGTPGKGFLSSFLHAGDAQGNEG</sequence>
<evidence type="ECO:0000256" key="1">
    <source>
        <dbReference type="ARBA" id="ARBA00001913"/>
    </source>
</evidence>
<evidence type="ECO:0000256" key="8">
    <source>
        <dbReference type="SAM" id="SignalP"/>
    </source>
</evidence>
<name>A0A2V4NFS5_9ACTN</name>
<evidence type="ECO:0000256" key="6">
    <source>
        <dbReference type="ARBA" id="ARBA00022837"/>
    </source>
</evidence>
<dbReference type="EMBL" id="PYBW01000053">
    <property type="protein sequence ID" value="PYC78127.1"/>
    <property type="molecule type" value="Genomic_DNA"/>
</dbReference>
<feature type="chain" id="PRO_5015944473" evidence="8">
    <location>
        <begin position="35"/>
        <end position="692"/>
    </location>
</feature>
<dbReference type="RefSeq" id="WP_110670696.1">
    <property type="nucleotide sequence ID" value="NZ_PYBW01000053.1"/>
</dbReference>
<organism evidence="10 11">
    <name type="scientific">Streptomyces tateyamensis</name>
    <dbReference type="NCBI Taxonomy" id="565073"/>
    <lineage>
        <taxon>Bacteria</taxon>
        <taxon>Bacillati</taxon>
        <taxon>Actinomycetota</taxon>
        <taxon>Actinomycetes</taxon>
        <taxon>Kitasatosporales</taxon>
        <taxon>Streptomycetaceae</taxon>
        <taxon>Streptomyces</taxon>
    </lineage>
</organism>
<accession>A0A2V4NFS5</accession>
<keyword evidence="3" id="KW-0479">Metal-binding</keyword>
<dbReference type="CDD" id="cd11377">
    <property type="entry name" value="Pro-peptidase_S53"/>
    <property type="match status" value="1"/>
</dbReference>
<dbReference type="PANTHER" id="PTHR14218">
    <property type="entry name" value="PROTEASE S8 TRIPEPTIDYL PEPTIDASE I CLN2"/>
    <property type="match status" value="1"/>
</dbReference>